<reference evidence="3" key="1">
    <citation type="journal article" date="2019" name="Int. J. Syst. Evol. Microbiol.">
        <title>The Global Catalogue of Microorganisms (GCM) 10K type strain sequencing project: providing services to taxonomists for standard genome sequencing and annotation.</title>
        <authorList>
            <consortium name="The Broad Institute Genomics Platform"/>
            <consortium name="The Broad Institute Genome Sequencing Center for Infectious Disease"/>
            <person name="Wu L."/>
            <person name="Ma J."/>
        </authorList>
    </citation>
    <scope>NUCLEOTIDE SEQUENCE [LARGE SCALE GENOMIC DNA]</scope>
    <source>
        <strain evidence="3">KCTC 42805</strain>
    </source>
</reference>
<keyword evidence="3" id="KW-1185">Reference proteome</keyword>
<dbReference type="EMBL" id="JBHULN010000001">
    <property type="protein sequence ID" value="MFD2569230.1"/>
    <property type="molecule type" value="Genomic_DNA"/>
</dbReference>
<evidence type="ECO:0000313" key="3">
    <source>
        <dbReference type="Proteomes" id="UP001597469"/>
    </source>
</evidence>
<dbReference type="Proteomes" id="UP001597469">
    <property type="component" value="Unassembled WGS sequence"/>
</dbReference>
<organism evidence="2 3">
    <name type="scientific">Spirosoma soli</name>
    <dbReference type="NCBI Taxonomy" id="1770529"/>
    <lineage>
        <taxon>Bacteria</taxon>
        <taxon>Pseudomonadati</taxon>
        <taxon>Bacteroidota</taxon>
        <taxon>Cytophagia</taxon>
        <taxon>Cytophagales</taxon>
        <taxon>Cytophagaceae</taxon>
        <taxon>Spirosoma</taxon>
    </lineage>
</organism>
<evidence type="ECO:0000313" key="2">
    <source>
        <dbReference type="EMBL" id="MFD2569230.1"/>
    </source>
</evidence>
<comment type="caution">
    <text evidence="2">The sequence shown here is derived from an EMBL/GenBank/DDBJ whole genome shotgun (WGS) entry which is preliminary data.</text>
</comment>
<keyword evidence="1" id="KW-0812">Transmembrane</keyword>
<proteinExistence type="predicted"/>
<evidence type="ECO:0000256" key="1">
    <source>
        <dbReference type="SAM" id="Phobius"/>
    </source>
</evidence>
<gene>
    <name evidence="2" type="ORF">ACFSUS_01210</name>
</gene>
<protein>
    <recommendedName>
        <fullName evidence="4">FUSC family protein</fullName>
    </recommendedName>
</protein>
<accession>A0ABW5LX47</accession>
<keyword evidence="1" id="KW-0472">Membrane</keyword>
<name>A0ABW5LX47_9BACT</name>
<feature type="transmembrane region" description="Helical" evidence="1">
    <location>
        <begin position="49"/>
        <end position="64"/>
    </location>
</feature>
<sequence length="84" mass="9128">MVATKDYSKLTQDELVAEDKKMKSGATAIAFVIGMLIGVAVWTATSGKFIFTVGLLAVALFIGYRHEQNKKALKAAISRKEAHQ</sequence>
<feature type="transmembrane region" description="Helical" evidence="1">
    <location>
        <begin position="25"/>
        <end position="43"/>
    </location>
</feature>
<evidence type="ECO:0008006" key="4">
    <source>
        <dbReference type="Google" id="ProtNLM"/>
    </source>
</evidence>
<keyword evidence="1" id="KW-1133">Transmembrane helix</keyword>
<dbReference type="RefSeq" id="WP_381517938.1">
    <property type="nucleotide sequence ID" value="NZ_JBHULN010000001.1"/>
</dbReference>